<evidence type="ECO:0000256" key="2">
    <source>
        <dbReference type="ARBA" id="ARBA00010566"/>
    </source>
</evidence>
<dbReference type="InterPro" id="IPR002020">
    <property type="entry name" value="Citrate_synthase"/>
</dbReference>
<dbReference type="AlphaFoldDB" id="E3JBM3"/>
<dbReference type="GO" id="GO:0005975">
    <property type="term" value="P:carbohydrate metabolic process"/>
    <property type="evidence" value="ECO:0007669"/>
    <property type="project" value="TreeGrafter"/>
</dbReference>
<reference evidence="6 7" key="1">
    <citation type="submission" date="2010-10" db="EMBL/GenBank/DDBJ databases">
        <title>Complete sequence of Frankia sp. EuI1c.</title>
        <authorList>
            <consortium name="US DOE Joint Genome Institute"/>
            <person name="Lucas S."/>
            <person name="Copeland A."/>
            <person name="Lapidus A."/>
            <person name="Cheng J.-F."/>
            <person name="Bruce D."/>
            <person name="Goodwin L."/>
            <person name="Pitluck S."/>
            <person name="Chertkov O."/>
            <person name="Detter J.C."/>
            <person name="Han C."/>
            <person name="Tapia R."/>
            <person name="Land M."/>
            <person name="Hauser L."/>
            <person name="Jeffries C."/>
            <person name="Kyrpides N."/>
            <person name="Ivanova N."/>
            <person name="Mikhailova N."/>
            <person name="Beauchemin N."/>
            <person name="Sen A."/>
            <person name="Sur S.A."/>
            <person name="Gtari M."/>
            <person name="Wall L."/>
            <person name="Tisa L."/>
            <person name="Woyke T."/>
        </authorList>
    </citation>
    <scope>NUCLEOTIDE SEQUENCE [LARGE SCALE GENOMIC DNA]</scope>
    <source>
        <strain evidence="7">DSM 45817 / CECT 9037 / EuI1c</strain>
    </source>
</reference>
<dbReference type="PANTHER" id="PTHR11739">
    <property type="entry name" value="CITRATE SYNTHASE"/>
    <property type="match status" value="1"/>
</dbReference>
<dbReference type="InterPro" id="IPR041657">
    <property type="entry name" value="HTH_17"/>
</dbReference>
<evidence type="ECO:0000256" key="4">
    <source>
        <dbReference type="ARBA" id="ARBA00022679"/>
    </source>
</evidence>
<dbReference type="InterPro" id="IPR009061">
    <property type="entry name" value="DNA-bd_dom_put_sf"/>
</dbReference>
<evidence type="ECO:0000259" key="5">
    <source>
        <dbReference type="Pfam" id="PF12728"/>
    </source>
</evidence>
<dbReference type="InterPro" id="IPR016143">
    <property type="entry name" value="Citrate_synth-like_sm_a-sub"/>
</dbReference>
<keyword evidence="7" id="KW-1185">Reference proteome</keyword>
<dbReference type="HOGENOM" id="CLU_025068_1_0_11"/>
<dbReference type="KEGG" id="fri:FraEuI1c_3018"/>
<dbReference type="GO" id="GO:0036440">
    <property type="term" value="F:citrate synthase activity"/>
    <property type="evidence" value="ECO:0007669"/>
    <property type="project" value="UniProtKB-EC"/>
</dbReference>
<dbReference type="GO" id="GO:0006099">
    <property type="term" value="P:tricarboxylic acid cycle"/>
    <property type="evidence" value="ECO:0007669"/>
    <property type="project" value="UniProtKB-UniPathway"/>
</dbReference>
<proteinExistence type="inferred from homology"/>
<dbReference type="InterPro" id="IPR016142">
    <property type="entry name" value="Citrate_synth-like_lrg_a-sub"/>
</dbReference>
<dbReference type="STRING" id="298654.FraEuI1c_3018"/>
<sequence length="438" mass="45153">MADEARLTTQEVAELLGVKTQTVYAYASRGLLTSEPAPDGRGSTFDAREVDALAARRGRARPRPAEAFDDTFPMRSGITLSEGGRLYYRGRDAVQLAESQGFEAAVAWLWEVGSGAGSDGRPVVGPSSGELPAVELRAPEELVAAVRRTTETLPAQARLNDRLRVAVAVAASADPLRFDLRRQNVLAMGAGLIAVLVDALPPASETQPAGPANGPATGSVAERLWPKLTPVPATPGAVACLDQALVLLADHGLAASTLAARVAASARASPYAVVSAGLGPLDGPLHGAASGLAHRMLAEVVASGNAIGVISEYLRSGRPIPGLGMRLYPDGDPRARALLASLRGLPGAAEILDAAASVVRAASGRALTPVPATRAETHANIDLALAALTLHAGMPAEAGEVIFAVARTAGWIAHALEEYAEPALRLRPRGTYTGPRPA</sequence>
<dbReference type="PANTHER" id="PTHR11739:SF4">
    <property type="entry name" value="CITRATE SYNTHASE, PEROXISOMAL"/>
    <property type="match status" value="1"/>
</dbReference>
<dbReference type="Gene3D" id="1.10.1660.10">
    <property type="match status" value="1"/>
</dbReference>
<gene>
    <name evidence="6" type="ordered locus">FraEuI1c_3018</name>
</gene>
<comment type="similarity">
    <text evidence="2">Belongs to the citrate synthase family.</text>
</comment>
<dbReference type="Pfam" id="PF12728">
    <property type="entry name" value="HTH_17"/>
    <property type="match status" value="1"/>
</dbReference>
<dbReference type="UniPathway" id="UPA00223"/>
<comment type="pathway">
    <text evidence="1">Carbohydrate metabolism; tricarboxylic acid cycle.</text>
</comment>
<dbReference type="PRINTS" id="PR00143">
    <property type="entry name" value="CITRTSNTHASE"/>
</dbReference>
<dbReference type="RefSeq" id="WP_013424161.1">
    <property type="nucleotide sequence ID" value="NC_014666.1"/>
</dbReference>
<dbReference type="EC" id="2.3.3.16" evidence="3"/>
<evidence type="ECO:0000256" key="3">
    <source>
        <dbReference type="ARBA" id="ARBA00012972"/>
    </source>
</evidence>
<keyword evidence="4" id="KW-0808">Transferase</keyword>
<organism evidence="6 7">
    <name type="scientific">Pseudofrankia inefficax (strain DSM 45817 / CECT 9037 / DDB 130130 / EuI1c)</name>
    <name type="common">Frankia inefficax</name>
    <dbReference type="NCBI Taxonomy" id="298654"/>
    <lineage>
        <taxon>Bacteria</taxon>
        <taxon>Bacillati</taxon>
        <taxon>Actinomycetota</taxon>
        <taxon>Actinomycetes</taxon>
        <taxon>Frankiales</taxon>
        <taxon>Frankiaceae</taxon>
        <taxon>Pseudofrankia</taxon>
    </lineage>
</organism>
<evidence type="ECO:0000313" key="7">
    <source>
        <dbReference type="Proteomes" id="UP000002484"/>
    </source>
</evidence>
<feature type="domain" description="Helix-turn-helix" evidence="5">
    <location>
        <begin position="7"/>
        <end position="57"/>
    </location>
</feature>
<name>E3JBM3_PSEI1</name>
<dbReference type="Proteomes" id="UP000002484">
    <property type="component" value="Chromosome"/>
</dbReference>
<dbReference type="Gene3D" id="1.10.580.10">
    <property type="entry name" value="Citrate Synthase, domain 1"/>
    <property type="match status" value="1"/>
</dbReference>
<dbReference type="EMBL" id="CP002299">
    <property type="protein sequence ID" value="ADP81043.1"/>
    <property type="molecule type" value="Genomic_DNA"/>
</dbReference>
<dbReference type="SUPFAM" id="SSF48256">
    <property type="entry name" value="Citrate synthase"/>
    <property type="match status" value="1"/>
</dbReference>
<dbReference type="Pfam" id="PF00285">
    <property type="entry name" value="Citrate_synt"/>
    <property type="match status" value="1"/>
</dbReference>
<dbReference type="InParanoid" id="E3JBM3"/>
<protein>
    <recommendedName>
        <fullName evidence="3">citrate synthase (unknown stereospecificity)</fullName>
        <ecNumber evidence="3">2.3.3.16</ecNumber>
    </recommendedName>
</protein>
<dbReference type="SUPFAM" id="SSF46955">
    <property type="entry name" value="Putative DNA-binding domain"/>
    <property type="match status" value="1"/>
</dbReference>
<dbReference type="GO" id="GO:0005829">
    <property type="term" value="C:cytosol"/>
    <property type="evidence" value="ECO:0007669"/>
    <property type="project" value="TreeGrafter"/>
</dbReference>
<evidence type="ECO:0000313" key="6">
    <source>
        <dbReference type="EMBL" id="ADP81043.1"/>
    </source>
</evidence>
<dbReference type="InterPro" id="IPR036969">
    <property type="entry name" value="Citrate_synthase_sf"/>
</dbReference>
<evidence type="ECO:0000256" key="1">
    <source>
        <dbReference type="ARBA" id="ARBA00005163"/>
    </source>
</evidence>
<accession>E3JBM3</accession>
<dbReference type="Gene3D" id="1.10.230.10">
    <property type="entry name" value="Cytochrome P450-Terp, domain 2"/>
    <property type="match status" value="1"/>
</dbReference>
<dbReference type="eggNOG" id="COG0372">
    <property type="taxonomic scope" value="Bacteria"/>
</dbReference>